<gene>
    <name evidence="1" type="ORF">C6P40_001337</name>
</gene>
<comment type="caution">
    <text evidence="1">The sequence shown here is derived from an EMBL/GenBank/DDBJ whole genome shotgun (WGS) entry which is preliminary data.</text>
</comment>
<organism evidence="1 2">
    <name type="scientific">Pichia californica</name>
    <dbReference type="NCBI Taxonomy" id="460514"/>
    <lineage>
        <taxon>Eukaryota</taxon>
        <taxon>Fungi</taxon>
        <taxon>Dikarya</taxon>
        <taxon>Ascomycota</taxon>
        <taxon>Saccharomycotina</taxon>
        <taxon>Pichiomycetes</taxon>
        <taxon>Pichiales</taxon>
        <taxon>Pichiaceae</taxon>
        <taxon>Pichia</taxon>
    </lineage>
</organism>
<sequence length="212" mass="25510">MTVVPATFEEIQNFLNEQERIITKSIKNDSTLQKLIKKNKIDINNETLDIIIKKINKQMKRKYRMVWFTRQLRFQITQQIIQLERGNEDDKIKRIENVNNILKIFQDENNDIKVIGDNVLNLVKELPDSNLLETNNVDIIEYYDDIRENLINDIKRRNKIRKSVEKLKEINFRIENICECMKNEKSNEEMNQQERLIEIENMKKLLDQKLGM</sequence>
<accession>A0A9P6WJ94</accession>
<dbReference type="AlphaFoldDB" id="A0A9P6WJ94"/>
<protein>
    <submittedName>
        <fullName evidence="1">Uncharacterized protein</fullName>
    </submittedName>
</protein>
<dbReference type="Pfam" id="PF13093">
    <property type="entry name" value="FTA4"/>
    <property type="match status" value="1"/>
</dbReference>
<keyword evidence="2" id="KW-1185">Reference proteome</keyword>
<dbReference type="InterPro" id="IPR025207">
    <property type="entry name" value="Sim4_Fta4"/>
</dbReference>
<name>A0A9P6WJ94_9ASCO</name>
<reference evidence="1" key="1">
    <citation type="submission" date="2020-11" db="EMBL/GenBank/DDBJ databases">
        <title>Kefir isolates.</title>
        <authorList>
            <person name="Marcisauskas S."/>
            <person name="Kim Y."/>
            <person name="Blasche S."/>
        </authorList>
    </citation>
    <scope>NUCLEOTIDE SEQUENCE</scope>
    <source>
        <strain evidence="1">Olga-1</strain>
    </source>
</reference>
<proteinExistence type="predicted"/>
<dbReference type="GO" id="GO:0031511">
    <property type="term" value="C:Mis6-Sim4 complex"/>
    <property type="evidence" value="ECO:0007669"/>
    <property type="project" value="InterPro"/>
</dbReference>
<evidence type="ECO:0000313" key="1">
    <source>
        <dbReference type="EMBL" id="KAG0688161.1"/>
    </source>
</evidence>
<dbReference type="OrthoDB" id="3997637at2759"/>
<evidence type="ECO:0000313" key="2">
    <source>
        <dbReference type="Proteomes" id="UP000697127"/>
    </source>
</evidence>
<dbReference type="Proteomes" id="UP000697127">
    <property type="component" value="Unassembled WGS sequence"/>
</dbReference>
<dbReference type="EMBL" id="PUHW01000177">
    <property type="protein sequence ID" value="KAG0688161.1"/>
    <property type="molecule type" value="Genomic_DNA"/>
</dbReference>